<feature type="domain" description="Protein-arginine deiminase (PAD) N-terminal" evidence="1">
    <location>
        <begin position="9"/>
        <end position="69"/>
    </location>
</feature>
<keyword evidence="3" id="KW-1185">Reference proteome</keyword>
<dbReference type="InterPro" id="IPR038685">
    <property type="entry name" value="PAD_N_sf"/>
</dbReference>
<accession>A0A7J5Z6F9</accession>
<sequence length="69" mass="7467">MLRNSNCGCRSAPPGSEFFSVKSTATAQYSISPRPQETSHLSPIPLKGNSALLIRMSHASDYENDGKVK</sequence>
<dbReference type="GO" id="GO:0005509">
    <property type="term" value="F:calcium ion binding"/>
    <property type="evidence" value="ECO:0007669"/>
    <property type="project" value="InterPro"/>
</dbReference>
<gene>
    <name evidence="2" type="ORF">F7725_017412</name>
</gene>
<organism evidence="2 3">
    <name type="scientific">Dissostichus mawsoni</name>
    <name type="common">Antarctic cod</name>
    <dbReference type="NCBI Taxonomy" id="36200"/>
    <lineage>
        <taxon>Eukaryota</taxon>
        <taxon>Metazoa</taxon>
        <taxon>Chordata</taxon>
        <taxon>Craniata</taxon>
        <taxon>Vertebrata</taxon>
        <taxon>Euteleostomi</taxon>
        <taxon>Actinopterygii</taxon>
        <taxon>Neopterygii</taxon>
        <taxon>Teleostei</taxon>
        <taxon>Neoteleostei</taxon>
        <taxon>Acanthomorphata</taxon>
        <taxon>Eupercaria</taxon>
        <taxon>Perciformes</taxon>
        <taxon>Notothenioidei</taxon>
        <taxon>Nototheniidae</taxon>
        <taxon>Dissostichus</taxon>
    </lineage>
</organism>
<dbReference type="InterPro" id="IPR008972">
    <property type="entry name" value="Cupredoxin"/>
</dbReference>
<dbReference type="AlphaFoldDB" id="A0A7J5Z6F9"/>
<proteinExistence type="predicted"/>
<dbReference type="Proteomes" id="UP000518266">
    <property type="component" value="Unassembled WGS sequence"/>
</dbReference>
<dbReference type="Pfam" id="PF08526">
    <property type="entry name" value="PAD_N"/>
    <property type="match status" value="1"/>
</dbReference>
<evidence type="ECO:0000313" key="2">
    <source>
        <dbReference type="EMBL" id="KAF3856689.1"/>
    </source>
</evidence>
<name>A0A7J5Z6F9_DISMA</name>
<dbReference type="GO" id="GO:0005737">
    <property type="term" value="C:cytoplasm"/>
    <property type="evidence" value="ECO:0007669"/>
    <property type="project" value="InterPro"/>
</dbReference>
<evidence type="ECO:0000259" key="1">
    <source>
        <dbReference type="Pfam" id="PF08526"/>
    </source>
</evidence>
<evidence type="ECO:0000313" key="3">
    <source>
        <dbReference type="Proteomes" id="UP000518266"/>
    </source>
</evidence>
<comment type="caution">
    <text evidence="2">The sequence shown here is derived from an EMBL/GenBank/DDBJ whole genome shotgun (WGS) entry which is preliminary data.</text>
</comment>
<dbReference type="OrthoDB" id="5102063at2759"/>
<dbReference type="Gene3D" id="2.60.40.1860">
    <property type="entry name" value="Protein-arginine deiminase, N-terminal domain"/>
    <property type="match status" value="1"/>
</dbReference>
<protein>
    <recommendedName>
        <fullName evidence="1">Protein-arginine deiminase (PAD) N-terminal domain-containing protein</fullName>
    </recommendedName>
</protein>
<dbReference type="InterPro" id="IPR013732">
    <property type="entry name" value="PAD_N"/>
</dbReference>
<reference evidence="2 3" key="1">
    <citation type="submission" date="2020-03" db="EMBL/GenBank/DDBJ databases">
        <title>Dissostichus mawsoni Genome sequencing and assembly.</title>
        <authorList>
            <person name="Park H."/>
        </authorList>
    </citation>
    <scope>NUCLEOTIDE SEQUENCE [LARGE SCALE GENOMIC DNA]</scope>
    <source>
        <strain evidence="2">DM0001</strain>
        <tissue evidence="2">Muscle</tissue>
    </source>
</reference>
<dbReference type="EMBL" id="JAAKFY010000006">
    <property type="protein sequence ID" value="KAF3856689.1"/>
    <property type="molecule type" value="Genomic_DNA"/>
</dbReference>
<dbReference type="SUPFAM" id="SSF49503">
    <property type="entry name" value="Cupredoxins"/>
    <property type="match status" value="1"/>
</dbReference>